<proteinExistence type="predicted"/>
<protein>
    <submittedName>
        <fullName evidence="2">1-phosphatidylinositol-4,5-bisphosphate phosphodiesterase classes I and II</fullName>
    </submittedName>
</protein>
<feature type="domain" description="PLC-beta PH" evidence="1">
    <location>
        <begin position="16"/>
        <end position="82"/>
    </location>
</feature>
<dbReference type="STRING" id="76193.A0A0N1I981"/>
<organism evidence="2 3">
    <name type="scientific">Papilio machaon</name>
    <name type="common">Old World swallowtail butterfly</name>
    <dbReference type="NCBI Taxonomy" id="76193"/>
    <lineage>
        <taxon>Eukaryota</taxon>
        <taxon>Metazoa</taxon>
        <taxon>Ecdysozoa</taxon>
        <taxon>Arthropoda</taxon>
        <taxon>Hexapoda</taxon>
        <taxon>Insecta</taxon>
        <taxon>Pterygota</taxon>
        <taxon>Neoptera</taxon>
        <taxon>Endopterygota</taxon>
        <taxon>Lepidoptera</taxon>
        <taxon>Glossata</taxon>
        <taxon>Ditrysia</taxon>
        <taxon>Papilionoidea</taxon>
        <taxon>Papilionidae</taxon>
        <taxon>Papilioninae</taxon>
        <taxon>Papilio</taxon>
    </lineage>
</organism>
<dbReference type="Gene3D" id="2.30.29.240">
    <property type="match status" value="1"/>
</dbReference>
<dbReference type="InterPro" id="IPR037862">
    <property type="entry name" value="PLC-beta_PH"/>
</dbReference>
<dbReference type="Pfam" id="PF17787">
    <property type="entry name" value="PH_14"/>
    <property type="match status" value="1"/>
</dbReference>
<keyword evidence="3" id="KW-1185">Reference proteome</keyword>
<accession>A0A0N1I981</accession>
<evidence type="ECO:0000313" key="2">
    <source>
        <dbReference type="EMBL" id="KPJ13395.1"/>
    </source>
</evidence>
<evidence type="ECO:0000259" key="1">
    <source>
        <dbReference type="Pfam" id="PF17787"/>
    </source>
</evidence>
<dbReference type="CDD" id="cd13361">
    <property type="entry name" value="PH_PLC_beta"/>
    <property type="match status" value="1"/>
</dbReference>
<dbReference type="SUPFAM" id="SSF50729">
    <property type="entry name" value="PH domain-like"/>
    <property type="match status" value="1"/>
</dbReference>
<evidence type="ECO:0000313" key="3">
    <source>
        <dbReference type="Proteomes" id="UP000053240"/>
    </source>
</evidence>
<name>A0A0N1I981_PAPMA</name>
<reference evidence="2 3" key="1">
    <citation type="journal article" date="2015" name="Nat. Commun.">
        <title>Outbred genome sequencing and CRISPR/Cas9 gene editing in butterflies.</title>
        <authorList>
            <person name="Li X."/>
            <person name="Fan D."/>
            <person name="Zhang W."/>
            <person name="Liu G."/>
            <person name="Zhang L."/>
            <person name="Zhao L."/>
            <person name="Fang X."/>
            <person name="Chen L."/>
            <person name="Dong Y."/>
            <person name="Chen Y."/>
            <person name="Ding Y."/>
            <person name="Zhao R."/>
            <person name="Feng M."/>
            <person name="Zhu Y."/>
            <person name="Feng Y."/>
            <person name="Jiang X."/>
            <person name="Zhu D."/>
            <person name="Xiang H."/>
            <person name="Feng X."/>
            <person name="Li S."/>
            <person name="Wang J."/>
            <person name="Zhang G."/>
            <person name="Kronforst M.R."/>
            <person name="Wang W."/>
        </authorList>
    </citation>
    <scope>NUCLEOTIDE SEQUENCE [LARGE SCALE GENOMIC DNA]</scope>
    <source>
        <strain evidence="2">Ya'a_city_454_Pm</strain>
        <tissue evidence="2">Whole body</tissue>
    </source>
</reference>
<dbReference type="Proteomes" id="UP000053240">
    <property type="component" value="Unassembled WGS sequence"/>
</dbReference>
<dbReference type="AlphaFoldDB" id="A0A0N1I981"/>
<gene>
    <name evidence="2" type="ORF">RR48_04434</name>
</gene>
<dbReference type="InParanoid" id="A0A0N1I981"/>
<sequence>MSKTIKSANVTLKPIEVSKALQQGEKFIKWDEDSGAGLPVTLRVDPKGFYLFWTDQNMEVEMLDIATIRDVRTGVHAKVPKDLIKYPTKSVGS</sequence>
<dbReference type="EMBL" id="KQ460636">
    <property type="protein sequence ID" value="KPJ13395.1"/>
    <property type="molecule type" value="Genomic_DNA"/>
</dbReference>